<feature type="domain" description="C2H2-type" evidence="13">
    <location>
        <begin position="423"/>
        <end position="450"/>
    </location>
</feature>
<evidence type="ECO:0000256" key="5">
    <source>
        <dbReference type="ARBA" id="ARBA00022833"/>
    </source>
</evidence>
<dbReference type="OrthoDB" id="8117402at2759"/>
<dbReference type="GO" id="GO:0008270">
    <property type="term" value="F:zinc ion binding"/>
    <property type="evidence" value="ECO:0007669"/>
    <property type="project" value="UniProtKB-UniRule"/>
</dbReference>
<dbReference type="SUPFAM" id="SSF57667">
    <property type="entry name" value="beta-beta-alpha zinc fingers"/>
    <property type="match status" value="3"/>
</dbReference>
<dbReference type="Pfam" id="PF07776">
    <property type="entry name" value="zf-AD"/>
    <property type="match status" value="1"/>
</dbReference>
<evidence type="ECO:0000256" key="12">
    <source>
        <dbReference type="SAM" id="MobiDB-lite"/>
    </source>
</evidence>
<feature type="domain" description="C2H2-type" evidence="13">
    <location>
        <begin position="286"/>
        <end position="308"/>
    </location>
</feature>
<keyword evidence="8" id="KW-0804">Transcription</keyword>
<evidence type="ECO:0000256" key="2">
    <source>
        <dbReference type="ARBA" id="ARBA00022723"/>
    </source>
</evidence>
<evidence type="ECO:0000256" key="11">
    <source>
        <dbReference type="PROSITE-ProRule" id="PRU01263"/>
    </source>
</evidence>
<dbReference type="SMART" id="SM00355">
    <property type="entry name" value="ZnF_C2H2"/>
    <property type="match status" value="7"/>
</dbReference>
<dbReference type="Gene3D" id="3.30.160.60">
    <property type="entry name" value="Classic Zinc Finger"/>
    <property type="match status" value="3"/>
</dbReference>
<reference evidence="15" key="2">
    <citation type="journal article" date="2007" name="Science">
        <title>Genome sequence of Aedes aegypti, a major arbovirus vector.</title>
        <authorList>
            <person name="Nene V."/>
            <person name="Wortman J.R."/>
            <person name="Lawson D."/>
            <person name="Haas B."/>
            <person name="Kodira C."/>
            <person name="Tu Z.J."/>
            <person name="Loftus B."/>
            <person name="Xi Z."/>
            <person name="Megy K."/>
            <person name="Grabherr M."/>
            <person name="Ren Q."/>
            <person name="Zdobnov E.M."/>
            <person name="Lobo N.F."/>
            <person name="Campbell K.S."/>
            <person name="Brown S.E."/>
            <person name="Bonaldo M.F."/>
            <person name="Zhu J."/>
            <person name="Sinkins S.P."/>
            <person name="Hogenkamp D.G."/>
            <person name="Amedeo P."/>
            <person name="Arensburger P."/>
            <person name="Atkinson P.W."/>
            <person name="Bidwell S."/>
            <person name="Biedler J."/>
            <person name="Birney E."/>
            <person name="Bruggner R.V."/>
            <person name="Costas J."/>
            <person name="Coy M.R."/>
            <person name="Crabtree J."/>
            <person name="Crawford M."/>
            <person name="Debruyn B."/>
            <person name="Decaprio D."/>
            <person name="Eiglmeier K."/>
            <person name="Eisenstadt E."/>
            <person name="El-Dorry H."/>
            <person name="Gelbart W.M."/>
            <person name="Gomes S.L."/>
            <person name="Hammond M."/>
            <person name="Hannick L.I."/>
            <person name="Hogan J.R."/>
            <person name="Holmes M.H."/>
            <person name="Jaffe D."/>
            <person name="Johnston J.S."/>
            <person name="Kennedy R.C."/>
            <person name="Koo H."/>
            <person name="Kravitz S."/>
            <person name="Kriventseva E.V."/>
            <person name="Kulp D."/>
            <person name="Labutti K."/>
            <person name="Lee E."/>
            <person name="Li S."/>
            <person name="Lovin D.D."/>
            <person name="Mao C."/>
            <person name="Mauceli E."/>
            <person name="Menck C.F."/>
            <person name="Miller J.R."/>
            <person name="Montgomery P."/>
            <person name="Mori A."/>
            <person name="Nascimento A.L."/>
            <person name="Naveira H.F."/>
            <person name="Nusbaum C."/>
            <person name="O'leary S."/>
            <person name="Orvis J."/>
            <person name="Pertea M."/>
            <person name="Quesneville H."/>
            <person name="Reidenbach K.R."/>
            <person name="Rogers Y.H."/>
            <person name="Roth C.W."/>
            <person name="Schneider J.R."/>
            <person name="Schatz M."/>
            <person name="Shumway M."/>
            <person name="Stanke M."/>
            <person name="Stinson E.O."/>
            <person name="Tubio J.M."/>
            <person name="Vanzee J.P."/>
            <person name="Verjovski-Almeida S."/>
            <person name="Werner D."/>
            <person name="White O."/>
            <person name="Wyder S."/>
            <person name="Zeng Q."/>
            <person name="Zhao Q."/>
            <person name="Zhao Y."/>
            <person name="Hill C.A."/>
            <person name="Raikhel A.S."/>
            <person name="Soares M.B."/>
            <person name="Knudson D.L."/>
            <person name="Lee N.H."/>
            <person name="Galagan J."/>
            <person name="Salzberg S.L."/>
            <person name="Paulsen I.T."/>
            <person name="Dimopoulos G."/>
            <person name="Collins F.H."/>
            <person name="Birren B."/>
            <person name="Fraser-Liggett C.M."/>
            <person name="Severson D.W."/>
        </authorList>
    </citation>
    <scope>NUCLEOTIDE SEQUENCE [LARGE SCALE GENOMIC DNA]</scope>
    <source>
        <strain evidence="15">Liverpool</strain>
    </source>
</reference>
<feature type="binding site" evidence="11">
    <location>
        <position position="62"/>
    </location>
    <ligand>
        <name>Zn(2+)</name>
        <dbReference type="ChEBI" id="CHEBI:29105"/>
    </ligand>
</feature>
<dbReference type="PANTHER" id="PTHR16515:SF49">
    <property type="entry name" value="GASTRULA ZINC FINGER PROTEIN XLCGF49.1-LIKE-RELATED"/>
    <property type="match status" value="1"/>
</dbReference>
<evidence type="ECO:0000256" key="4">
    <source>
        <dbReference type="ARBA" id="ARBA00022771"/>
    </source>
</evidence>
<feature type="domain" description="C2H2-type" evidence="13">
    <location>
        <begin position="210"/>
        <end position="238"/>
    </location>
</feature>
<dbReference type="InterPro" id="IPR012934">
    <property type="entry name" value="Znf_AD"/>
</dbReference>
<feature type="domain" description="C2H2-type" evidence="13">
    <location>
        <begin position="395"/>
        <end position="418"/>
    </location>
</feature>
<feature type="domain" description="C2H2-type" evidence="13">
    <location>
        <begin position="354"/>
        <end position="381"/>
    </location>
</feature>
<dbReference type="PROSITE" id="PS00028">
    <property type="entry name" value="ZINC_FINGER_C2H2_1"/>
    <property type="match status" value="7"/>
</dbReference>
<feature type="binding site" evidence="11">
    <location>
        <position position="24"/>
    </location>
    <ligand>
        <name>Zn(2+)</name>
        <dbReference type="ChEBI" id="CHEBI:29105"/>
    </ligand>
</feature>
<keyword evidence="9" id="KW-0539">Nucleus</keyword>
<evidence type="ECO:0000313" key="15">
    <source>
        <dbReference type="EMBL" id="EAT33727.1"/>
    </source>
</evidence>
<reference evidence="15" key="3">
    <citation type="submission" date="2012-09" db="EMBL/GenBank/DDBJ databases">
        <authorList>
            <consortium name="VectorBase"/>
        </authorList>
    </citation>
    <scope>NUCLEOTIDE SEQUENCE</scope>
    <source>
        <strain evidence="15">Liverpool</strain>
    </source>
</reference>
<protein>
    <submittedName>
        <fullName evidence="15">AAEL013993-PA</fullName>
    </submittedName>
</protein>
<evidence type="ECO:0000259" key="13">
    <source>
        <dbReference type="PROSITE" id="PS50157"/>
    </source>
</evidence>
<evidence type="ECO:0000256" key="6">
    <source>
        <dbReference type="ARBA" id="ARBA00023015"/>
    </source>
</evidence>
<dbReference type="Pfam" id="PF13912">
    <property type="entry name" value="zf-C2H2_6"/>
    <property type="match status" value="1"/>
</dbReference>
<evidence type="ECO:0000313" key="16">
    <source>
        <dbReference type="Proteomes" id="UP000682892"/>
    </source>
</evidence>
<dbReference type="GO" id="GO:0003677">
    <property type="term" value="F:DNA binding"/>
    <property type="evidence" value="ECO:0007669"/>
    <property type="project" value="UniProtKB-KW"/>
</dbReference>
<gene>
    <name evidence="15" type="ORF">AaeL_AAEL013993</name>
</gene>
<keyword evidence="4 10" id="KW-0863">Zinc-finger</keyword>
<accession>A0A1S4G0Z5</accession>
<feature type="compositionally biased region" description="Basic and acidic residues" evidence="12">
    <location>
        <begin position="249"/>
        <end position="260"/>
    </location>
</feature>
<dbReference type="Proteomes" id="UP000682892">
    <property type="component" value="Chromosome 3"/>
</dbReference>
<keyword evidence="6" id="KW-0805">Transcription regulation</keyword>
<dbReference type="SUPFAM" id="SSF57716">
    <property type="entry name" value="Glucocorticoid receptor-like (DNA-binding domain)"/>
    <property type="match status" value="1"/>
</dbReference>
<feature type="region of interest" description="Disordered" evidence="12">
    <location>
        <begin position="249"/>
        <end position="289"/>
    </location>
</feature>
<dbReference type="PROSITE" id="PS50157">
    <property type="entry name" value="ZINC_FINGER_C2H2_2"/>
    <property type="match status" value="7"/>
</dbReference>
<evidence type="ECO:0000256" key="10">
    <source>
        <dbReference type="PROSITE-ProRule" id="PRU00042"/>
    </source>
</evidence>
<evidence type="ECO:0000256" key="9">
    <source>
        <dbReference type="ARBA" id="ARBA00023242"/>
    </source>
</evidence>
<name>A0A1S4G0Z5_AEDAE</name>
<dbReference type="EMBL" id="CH478161">
    <property type="protein sequence ID" value="EAT33727.1"/>
    <property type="molecule type" value="Genomic_DNA"/>
</dbReference>
<feature type="binding site" evidence="11">
    <location>
        <position position="65"/>
    </location>
    <ligand>
        <name>Zn(2+)</name>
        <dbReference type="ChEBI" id="CHEBI:29105"/>
    </ligand>
</feature>
<dbReference type="SMART" id="SM00868">
    <property type="entry name" value="zf-AD"/>
    <property type="match status" value="1"/>
</dbReference>
<dbReference type="Pfam" id="PF00096">
    <property type="entry name" value="zf-C2H2"/>
    <property type="match status" value="5"/>
</dbReference>
<keyword evidence="7" id="KW-0238">DNA-binding</keyword>
<dbReference type="PROSITE" id="PS51915">
    <property type="entry name" value="ZAD"/>
    <property type="match status" value="1"/>
</dbReference>
<dbReference type="AlphaFoldDB" id="A0A1S4G0Z5"/>
<evidence type="ECO:0000259" key="14">
    <source>
        <dbReference type="PROSITE" id="PS51915"/>
    </source>
</evidence>
<keyword evidence="3" id="KW-0677">Repeat</keyword>
<sequence length="460" mass="53384">MASAKRNRIESSGSKCRQRVCRLCLSEESLEDIFSENELHQWILDLLSINVTGEDPLGHVICDVCQLRITEFHQFRTRCQEVQIVLQSMMRDQKVSSEKESTDSDEINRIVKTEPCEEIGHATELEEVNHSGRIDENDDGAHKISQKEMENEETIGIDDEIYIEEVKIESLMNDNEESVDSVIDESVIHKGKASTRSIQVTQKDENIQSVQCNICNKKYQTKQNLSVHKRTAHGPKKHNCKVCAASFPHPKDLNRHEQTKQHNKQKSAVGDSLPNPTGNGKKNTKHPCSKCNRTFSRQCQLENHERLHEVTSNEDQPIDVESNALEWQCNICSKSFADKEKLRLHKRHHKPKNLECHICGKPFLFSFSLNRHTKTHDVDHKRSRAYDESNAAGPFYCDICQKQFRLRTTMRWHKIQVHGPKCHECHMCDSKFSTRYGLRKHIQTHYRVKKKTRNLENLFI</sequence>
<evidence type="ECO:0000256" key="3">
    <source>
        <dbReference type="ARBA" id="ARBA00022737"/>
    </source>
</evidence>
<dbReference type="PANTHER" id="PTHR16515">
    <property type="entry name" value="PR DOMAIN ZINC FINGER PROTEIN"/>
    <property type="match status" value="1"/>
</dbReference>
<proteinExistence type="predicted"/>
<dbReference type="GO" id="GO:0005634">
    <property type="term" value="C:nucleus"/>
    <property type="evidence" value="ECO:0007669"/>
    <property type="project" value="UniProtKB-SubCell"/>
</dbReference>
<dbReference type="InterPro" id="IPR013087">
    <property type="entry name" value="Znf_C2H2_type"/>
</dbReference>
<dbReference type="Gene3D" id="3.40.1800.20">
    <property type="match status" value="1"/>
</dbReference>
<evidence type="ECO:0000256" key="8">
    <source>
        <dbReference type="ARBA" id="ARBA00023163"/>
    </source>
</evidence>
<evidence type="ECO:0000256" key="1">
    <source>
        <dbReference type="ARBA" id="ARBA00004123"/>
    </source>
</evidence>
<organism evidence="15 16">
    <name type="scientific">Aedes aegypti</name>
    <name type="common">Yellowfever mosquito</name>
    <name type="synonym">Culex aegypti</name>
    <dbReference type="NCBI Taxonomy" id="7159"/>
    <lineage>
        <taxon>Eukaryota</taxon>
        <taxon>Metazoa</taxon>
        <taxon>Ecdysozoa</taxon>
        <taxon>Arthropoda</taxon>
        <taxon>Hexapoda</taxon>
        <taxon>Insecta</taxon>
        <taxon>Pterygota</taxon>
        <taxon>Neoptera</taxon>
        <taxon>Endopterygota</taxon>
        <taxon>Diptera</taxon>
        <taxon>Nematocera</taxon>
        <taxon>Culicoidea</taxon>
        <taxon>Culicidae</taxon>
        <taxon>Culicinae</taxon>
        <taxon>Aedini</taxon>
        <taxon>Aedes</taxon>
        <taxon>Stegomyia</taxon>
    </lineage>
</organism>
<keyword evidence="2 11" id="KW-0479">Metal-binding</keyword>
<dbReference type="KEGG" id="aag:5579057"/>
<dbReference type="OMA" id="CEEIGHA"/>
<keyword evidence="5 11" id="KW-0862">Zinc</keyword>
<feature type="domain" description="C2H2-type" evidence="13">
    <location>
        <begin position="327"/>
        <end position="354"/>
    </location>
</feature>
<dbReference type="GO" id="GO:0010468">
    <property type="term" value="P:regulation of gene expression"/>
    <property type="evidence" value="ECO:0007669"/>
    <property type="project" value="TreeGrafter"/>
</dbReference>
<dbReference type="HOGENOM" id="CLU_594785_0_0_1"/>
<evidence type="ECO:0000256" key="7">
    <source>
        <dbReference type="ARBA" id="ARBA00023125"/>
    </source>
</evidence>
<feature type="domain" description="C2H2-type" evidence="13">
    <location>
        <begin position="238"/>
        <end position="267"/>
    </location>
</feature>
<reference evidence="15" key="1">
    <citation type="submission" date="2005-10" db="EMBL/GenBank/DDBJ databases">
        <authorList>
            <person name="Loftus B.J."/>
            <person name="Nene V.M."/>
            <person name="Hannick L.I."/>
            <person name="Bidwell S."/>
            <person name="Haas B."/>
            <person name="Amedeo P."/>
            <person name="Orvis J."/>
            <person name="Wortman J.R."/>
            <person name="White O.R."/>
            <person name="Salzberg S."/>
            <person name="Shumway M."/>
            <person name="Koo H."/>
            <person name="Zhao Y."/>
            <person name="Holmes M."/>
            <person name="Miller J."/>
            <person name="Schatz M."/>
            <person name="Pop M."/>
            <person name="Pai G."/>
            <person name="Utterback T."/>
            <person name="Rogers Y.-H."/>
            <person name="Kravitz S."/>
            <person name="Fraser C.M."/>
        </authorList>
    </citation>
    <scope>NUCLEOTIDE SEQUENCE</scope>
    <source>
        <strain evidence="15">Liverpool</strain>
    </source>
</reference>
<feature type="domain" description="ZAD" evidence="14">
    <location>
        <begin position="19"/>
        <end position="89"/>
    </location>
</feature>
<dbReference type="InterPro" id="IPR050331">
    <property type="entry name" value="Zinc_finger"/>
</dbReference>
<comment type="subcellular location">
    <subcellularLocation>
        <location evidence="1">Nucleus</location>
    </subcellularLocation>
</comment>
<dbReference type="InterPro" id="IPR036236">
    <property type="entry name" value="Znf_C2H2_sf"/>
</dbReference>
<feature type="binding site" evidence="11">
    <location>
        <position position="21"/>
    </location>
    <ligand>
        <name>Zn(2+)</name>
        <dbReference type="ChEBI" id="CHEBI:29105"/>
    </ligand>
</feature>